<proteinExistence type="predicted"/>
<evidence type="ECO:0000313" key="2">
    <source>
        <dbReference type="Proteomes" id="UP000825935"/>
    </source>
</evidence>
<organism evidence="1 2">
    <name type="scientific">Ceratopteris richardii</name>
    <name type="common">Triangle waterfern</name>
    <dbReference type="NCBI Taxonomy" id="49495"/>
    <lineage>
        <taxon>Eukaryota</taxon>
        <taxon>Viridiplantae</taxon>
        <taxon>Streptophyta</taxon>
        <taxon>Embryophyta</taxon>
        <taxon>Tracheophyta</taxon>
        <taxon>Polypodiopsida</taxon>
        <taxon>Polypodiidae</taxon>
        <taxon>Polypodiales</taxon>
        <taxon>Pteridineae</taxon>
        <taxon>Pteridaceae</taxon>
        <taxon>Parkerioideae</taxon>
        <taxon>Ceratopteris</taxon>
    </lineage>
</organism>
<sequence>MRRQYSDVHRSKDWQKGGGMATTRWKRYRLHTGEGNHNITFYILLCHQYLNEEKTMWCAKEEALV</sequence>
<keyword evidence="2" id="KW-1185">Reference proteome</keyword>
<dbReference type="Proteomes" id="UP000825935">
    <property type="component" value="Chromosome 14"/>
</dbReference>
<dbReference type="AlphaFoldDB" id="A0A8T2TA79"/>
<protein>
    <submittedName>
        <fullName evidence="1">Uncharacterized protein</fullName>
    </submittedName>
</protein>
<accession>A0A8T2TA79</accession>
<evidence type="ECO:0000313" key="1">
    <source>
        <dbReference type="EMBL" id="KAH7414774.1"/>
    </source>
</evidence>
<gene>
    <name evidence="1" type="ORF">KP509_14G010500</name>
</gene>
<dbReference type="EMBL" id="CM035419">
    <property type="protein sequence ID" value="KAH7414774.1"/>
    <property type="molecule type" value="Genomic_DNA"/>
</dbReference>
<reference evidence="1" key="1">
    <citation type="submission" date="2021-08" db="EMBL/GenBank/DDBJ databases">
        <title>WGS assembly of Ceratopteris richardii.</title>
        <authorList>
            <person name="Marchant D.B."/>
            <person name="Chen G."/>
            <person name="Jenkins J."/>
            <person name="Shu S."/>
            <person name="Leebens-Mack J."/>
            <person name="Grimwood J."/>
            <person name="Schmutz J."/>
            <person name="Soltis P."/>
            <person name="Soltis D."/>
            <person name="Chen Z.-H."/>
        </authorList>
    </citation>
    <scope>NUCLEOTIDE SEQUENCE</scope>
    <source>
        <strain evidence="1">Whitten #5841</strain>
        <tissue evidence="1">Leaf</tissue>
    </source>
</reference>
<comment type="caution">
    <text evidence="1">The sequence shown here is derived from an EMBL/GenBank/DDBJ whole genome shotgun (WGS) entry which is preliminary data.</text>
</comment>
<name>A0A8T2TA79_CERRI</name>